<proteinExistence type="predicted"/>
<organism evidence="2 3">
    <name type="scientific">Bacteroides stercoris CC31F</name>
    <dbReference type="NCBI Taxonomy" id="1073351"/>
    <lineage>
        <taxon>Bacteria</taxon>
        <taxon>Pseudomonadati</taxon>
        <taxon>Bacteroidota</taxon>
        <taxon>Bacteroidia</taxon>
        <taxon>Bacteroidales</taxon>
        <taxon>Bacteroidaceae</taxon>
        <taxon>Bacteroides</taxon>
    </lineage>
</organism>
<dbReference type="GO" id="GO:0006352">
    <property type="term" value="P:DNA-templated transcription initiation"/>
    <property type="evidence" value="ECO:0007669"/>
    <property type="project" value="InterPro"/>
</dbReference>
<dbReference type="GO" id="GO:0016987">
    <property type="term" value="F:sigma factor activity"/>
    <property type="evidence" value="ECO:0007669"/>
    <property type="project" value="InterPro"/>
</dbReference>
<protein>
    <submittedName>
        <fullName evidence="2">RNA polymerase sigma-70 factor, ECF subfamily</fullName>
    </submittedName>
</protein>
<dbReference type="AlphaFoldDB" id="S3YJE7"/>
<dbReference type="GO" id="GO:0003677">
    <property type="term" value="F:DNA binding"/>
    <property type="evidence" value="ECO:0007669"/>
    <property type="project" value="InterPro"/>
</dbReference>
<evidence type="ECO:0000313" key="2">
    <source>
        <dbReference type="EMBL" id="EPH21777.1"/>
    </source>
</evidence>
<gene>
    <name evidence="2" type="ORF">HMPREF1181_00220</name>
</gene>
<dbReference type="Gene3D" id="1.10.10.10">
    <property type="entry name" value="Winged helix-like DNA-binding domain superfamily/Winged helix DNA-binding domain"/>
    <property type="match status" value="1"/>
</dbReference>
<evidence type="ECO:0000259" key="1">
    <source>
        <dbReference type="Pfam" id="PF08281"/>
    </source>
</evidence>
<evidence type="ECO:0000313" key="3">
    <source>
        <dbReference type="Proteomes" id="UP000014614"/>
    </source>
</evidence>
<feature type="domain" description="RNA polymerase sigma factor 70 region 4 type 2" evidence="1">
    <location>
        <begin position="31"/>
        <end position="83"/>
    </location>
</feature>
<dbReference type="SUPFAM" id="SSF88659">
    <property type="entry name" value="Sigma3 and sigma4 domains of RNA polymerase sigma factors"/>
    <property type="match status" value="1"/>
</dbReference>
<dbReference type="PATRIC" id="fig|1073351.3.peg.211"/>
<dbReference type="InterPro" id="IPR013324">
    <property type="entry name" value="RNA_pol_sigma_r3/r4-like"/>
</dbReference>
<accession>S3YJE7</accession>
<comment type="caution">
    <text evidence="2">The sequence shown here is derived from an EMBL/GenBank/DDBJ whole genome shotgun (WGS) entry which is preliminary data.</text>
</comment>
<dbReference type="Pfam" id="PF08281">
    <property type="entry name" value="Sigma70_r4_2"/>
    <property type="match status" value="1"/>
</dbReference>
<dbReference type="EMBL" id="ATFP01000005">
    <property type="protein sequence ID" value="EPH21777.1"/>
    <property type="molecule type" value="Genomic_DNA"/>
</dbReference>
<name>S3YJE7_BACSE</name>
<dbReference type="Proteomes" id="UP000014614">
    <property type="component" value="Unassembled WGS sequence"/>
</dbReference>
<sequence length="104" mass="12348">MNEVALRELELSHYTPECNILNDLYFKDLSEKYQEALDKLPRQCQNIFRMNRNEGMRSEEIAIALNLSVRTVENQLYRGLKQIKKSMQDYLPVLLLLLVKNFLK</sequence>
<dbReference type="InterPro" id="IPR036388">
    <property type="entry name" value="WH-like_DNA-bd_sf"/>
</dbReference>
<dbReference type="HOGENOM" id="CLU_2244583_0_0_10"/>
<dbReference type="InterPro" id="IPR013249">
    <property type="entry name" value="RNA_pol_sigma70_r4_t2"/>
</dbReference>
<reference evidence="2 3" key="1">
    <citation type="submission" date="2013-05" db="EMBL/GenBank/DDBJ databases">
        <title>The Genome Sequence of Bacteroides stercoris CC31F.</title>
        <authorList>
            <consortium name="The Broad Institute Genomics Platform"/>
            <person name="Earl A."/>
            <person name="Ward D."/>
            <person name="Feldgarden M."/>
            <person name="Gevers D."/>
            <person name="Oliphant K."/>
            <person name="Allen-Vercoe E."/>
            <person name="Walker B."/>
            <person name="Young S."/>
            <person name="Zeng Q."/>
            <person name="Gargeya S."/>
            <person name="Fitzgerald M."/>
            <person name="Haas B."/>
            <person name="Abouelleil A."/>
            <person name="Allen A.W."/>
            <person name="Alvarado L."/>
            <person name="Arachchi H.M."/>
            <person name="Berlin A.M."/>
            <person name="Chapman S.B."/>
            <person name="Gainer-Dewar J."/>
            <person name="Goldberg J."/>
            <person name="Griggs A."/>
            <person name="Gujja S."/>
            <person name="Hansen M."/>
            <person name="Howarth C."/>
            <person name="Imamovic A."/>
            <person name="Ireland A."/>
            <person name="Larimer J."/>
            <person name="McCowan C."/>
            <person name="Murphy C."/>
            <person name="Pearson M."/>
            <person name="Poon T.W."/>
            <person name="Priest M."/>
            <person name="Roberts A."/>
            <person name="Saif S."/>
            <person name="Shea T."/>
            <person name="Sisk P."/>
            <person name="Sykes S."/>
            <person name="Wortman J."/>
            <person name="Nusbaum C."/>
            <person name="Birren B."/>
        </authorList>
    </citation>
    <scope>NUCLEOTIDE SEQUENCE [LARGE SCALE GENOMIC DNA]</scope>
    <source>
        <strain evidence="2 3">CC31F</strain>
    </source>
</reference>